<comment type="caution">
    <text evidence="2">The sequence shown here is derived from an EMBL/GenBank/DDBJ whole genome shotgun (WGS) entry which is preliminary data.</text>
</comment>
<keyword evidence="3" id="KW-1185">Reference proteome</keyword>
<name>A0ABY1VRE2_9ACTO</name>
<evidence type="ECO:0000313" key="2">
    <source>
        <dbReference type="EMBL" id="SPT53608.1"/>
    </source>
</evidence>
<keyword evidence="1" id="KW-0812">Transmembrane</keyword>
<organism evidence="2 3">
    <name type="scientific">Actinomyces bovis</name>
    <dbReference type="NCBI Taxonomy" id="1658"/>
    <lineage>
        <taxon>Bacteria</taxon>
        <taxon>Bacillati</taxon>
        <taxon>Actinomycetota</taxon>
        <taxon>Actinomycetes</taxon>
        <taxon>Actinomycetales</taxon>
        <taxon>Actinomycetaceae</taxon>
        <taxon>Actinomyces</taxon>
    </lineage>
</organism>
<dbReference type="EMBL" id="UAPQ01000007">
    <property type="protein sequence ID" value="SPT53608.1"/>
    <property type="molecule type" value="Genomic_DNA"/>
</dbReference>
<accession>A0ABY1VRE2</accession>
<keyword evidence="1" id="KW-0472">Membrane</keyword>
<protein>
    <recommendedName>
        <fullName evidence="4">DUF3105 domain-containing protein</fullName>
    </recommendedName>
</protein>
<evidence type="ECO:0000256" key="1">
    <source>
        <dbReference type="SAM" id="Phobius"/>
    </source>
</evidence>
<feature type="transmembrane region" description="Helical" evidence="1">
    <location>
        <begin position="28"/>
        <end position="48"/>
    </location>
</feature>
<evidence type="ECO:0008006" key="4">
    <source>
        <dbReference type="Google" id="ProtNLM"/>
    </source>
</evidence>
<sequence>MQISLKVFRGRIMALGGWWRGCTDRQRAVVLLVIALTATSSFLGWRVYQLTRPEPEFLCGHLPTTQLVPIVGYQPRQNRPPSIHGTWYTCAITRQNPDLPAPATRILWEFRERDDMDAVYLPTEKLKEIAAETRDVLFEPEIPGHPEAFLYAETLVPCVYWVNETHAVRACASLTSGIPSDQRVNLINQLRTLILAHATKYIPDQPTPSPSPKR</sequence>
<proteinExistence type="predicted"/>
<evidence type="ECO:0000313" key="3">
    <source>
        <dbReference type="Proteomes" id="UP000250006"/>
    </source>
</evidence>
<dbReference type="Proteomes" id="UP000250006">
    <property type="component" value="Unassembled WGS sequence"/>
</dbReference>
<keyword evidence="1" id="KW-1133">Transmembrane helix</keyword>
<gene>
    <name evidence="2" type="ORF">NCTC11535_01279</name>
</gene>
<reference evidence="2 3" key="1">
    <citation type="submission" date="2018-06" db="EMBL/GenBank/DDBJ databases">
        <authorList>
            <consortium name="Pathogen Informatics"/>
            <person name="Doyle S."/>
        </authorList>
    </citation>
    <scope>NUCLEOTIDE SEQUENCE [LARGE SCALE GENOMIC DNA]</scope>
    <source>
        <strain evidence="2 3">NCTC11535</strain>
    </source>
</reference>